<dbReference type="CDD" id="cd00146">
    <property type="entry name" value="PKD"/>
    <property type="match status" value="2"/>
</dbReference>
<dbReference type="InterPro" id="IPR022409">
    <property type="entry name" value="PKD/Chitinase_dom"/>
</dbReference>
<dbReference type="Pfam" id="PF18911">
    <property type="entry name" value="PKD_4"/>
    <property type="match status" value="1"/>
</dbReference>
<dbReference type="InterPro" id="IPR011055">
    <property type="entry name" value="Dup_hybrid_motif"/>
</dbReference>
<evidence type="ECO:0000313" key="3">
    <source>
        <dbReference type="EMBL" id="QDT88526.1"/>
    </source>
</evidence>
<dbReference type="CDD" id="cd12797">
    <property type="entry name" value="M23_peptidase"/>
    <property type="match status" value="1"/>
</dbReference>
<dbReference type="Pfam" id="PF01551">
    <property type="entry name" value="Peptidase_M23"/>
    <property type="match status" value="1"/>
</dbReference>
<dbReference type="PANTHER" id="PTHR21666:SF270">
    <property type="entry name" value="MUREIN HYDROLASE ACTIVATOR ENVC"/>
    <property type="match status" value="1"/>
</dbReference>
<keyword evidence="1" id="KW-0732">Signal</keyword>
<proteinExistence type="predicted"/>
<feature type="domain" description="PKD" evidence="2">
    <location>
        <begin position="420"/>
        <end position="502"/>
    </location>
</feature>
<evidence type="ECO:0000256" key="1">
    <source>
        <dbReference type="SAM" id="SignalP"/>
    </source>
</evidence>
<dbReference type="InterPro" id="IPR035986">
    <property type="entry name" value="PKD_dom_sf"/>
</dbReference>
<dbReference type="Proteomes" id="UP000316855">
    <property type="component" value="Chromosome"/>
</dbReference>
<dbReference type="InterPro" id="IPR050570">
    <property type="entry name" value="Cell_wall_metabolism_enzyme"/>
</dbReference>
<protein>
    <submittedName>
        <fullName evidence="3">Peptidase family M23</fullName>
    </submittedName>
</protein>
<feature type="signal peptide" evidence="1">
    <location>
        <begin position="1"/>
        <end position="24"/>
    </location>
</feature>
<sequence length="502" mass="56103" precursor="true">MPTSSLRHKYCLILFTVICVHTLAANLPAAESETDPEFAPIVRVVDLNVDESTTVTLSNGEQVQVKLLDLKETRDPIRQAVRSAIVAVEVDGERIKLESGMYNLPQTIGKVQIDCSITGGYNSNGTPAFWGLDKDARLRLWPKDSPLIKPGSFIYPVDQRWFATRTWYDNEPVDGGTKILPKIYYHSGLDIGGAEKLTRVIAATDAIVVSSGNEVLDAHKKDTPVAPRYDVVYLLDSRGWYYRYSHLHEINDRIKPGRIIKQGDEIGILGKKGASGGWSHLHFEIKSRQPSGKWGTQAGYGFLWEAYKNQYQPKLVANSRRKHFIKAGDSTTLKGTQSYSVNDSIQSYEWTFTDGTTATGAEIKRTYDKPGVYSEILKVTDKAGNVDYDFAEVHVLDPQNMEEYVPRIHASYWPSLNNKVGEPITFKVRSFGNTTGEELWDFGDGSPTVSVKSDGNVKPLNEAGYAITKHTYQNPGDYLVKVERSREDGVKAVTHLHVRVEP</sequence>
<dbReference type="GO" id="GO:0004222">
    <property type="term" value="F:metalloendopeptidase activity"/>
    <property type="evidence" value="ECO:0007669"/>
    <property type="project" value="TreeGrafter"/>
</dbReference>
<dbReference type="PROSITE" id="PS50093">
    <property type="entry name" value="PKD"/>
    <property type="match status" value="2"/>
</dbReference>
<dbReference type="InterPro" id="IPR013783">
    <property type="entry name" value="Ig-like_fold"/>
</dbReference>
<dbReference type="Pfam" id="PF00801">
    <property type="entry name" value="PKD"/>
    <property type="match status" value="1"/>
</dbReference>
<dbReference type="RefSeq" id="WP_145223698.1">
    <property type="nucleotide sequence ID" value="NZ_CP036343.1"/>
</dbReference>
<dbReference type="PANTHER" id="PTHR21666">
    <property type="entry name" value="PEPTIDASE-RELATED"/>
    <property type="match status" value="1"/>
</dbReference>
<organism evidence="3 4">
    <name type="scientific">Gimesia algae</name>
    <dbReference type="NCBI Taxonomy" id="2527971"/>
    <lineage>
        <taxon>Bacteria</taxon>
        <taxon>Pseudomonadati</taxon>
        <taxon>Planctomycetota</taxon>
        <taxon>Planctomycetia</taxon>
        <taxon>Planctomycetales</taxon>
        <taxon>Planctomycetaceae</taxon>
        <taxon>Gimesia</taxon>
    </lineage>
</organism>
<gene>
    <name evidence="3" type="ORF">Pan161_01420</name>
</gene>
<keyword evidence="4" id="KW-1185">Reference proteome</keyword>
<dbReference type="InterPro" id="IPR000601">
    <property type="entry name" value="PKD_dom"/>
</dbReference>
<evidence type="ECO:0000313" key="4">
    <source>
        <dbReference type="Proteomes" id="UP000316855"/>
    </source>
</evidence>
<name>A0A517V692_9PLAN</name>
<dbReference type="EMBL" id="CP036343">
    <property type="protein sequence ID" value="QDT88526.1"/>
    <property type="molecule type" value="Genomic_DNA"/>
</dbReference>
<dbReference type="OrthoDB" id="244125at2"/>
<dbReference type="KEGG" id="gax:Pan161_01420"/>
<dbReference type="Gene3D" id="2.60.40.10">
    <property type="entry name" value="Immunoglobulins"/>
    <property type="match status" value="2"/>
</dbReference>
<dbReference type="Gene3D" id="2.70.70.10">
    <property type="entry name" value="Glucose Permease (Domain IIA)"/>
    <property type="match status" value="1"/>
</dbReference>
<feature type="domain" description="PKD" evidence="2">
    <location>
        <begin position="347"/>
        <end position="385"/>
    </location>
</feature>
<reference evidence="3 4" key="1">
    <citation type="submission" date="2019-02" db="EMBL/GenBank/DDBJ databases">
        <title>Deep-cultivation of Planctomycetes and their phenomic and genomic characterization uncovers novel biology.</title>
        <authorList>
            <person name="Wiegand S."/>
            <person name="Jogler M."/>
            <person name="Boedeker C."/>
            <person name="Pinto D."/>
            <person name="Vollmers J."/>
            <person name="Rivas-Marin E."/>
            <person name="Kohn T."/>
            <person name="Peeters S.H."/>
            <person name="Heuer A."/>
            <person name="Rast P."/>
            <person name="Oberbeckmann S."/>
            <person name="Bunk B."/>
            <person name="Jeske O."/>
            <person name="Meyerdierks A."/>
            <person name="Storesund J.E."/>
            <person name="Kallscheuer N."/>
            <person name="Luecker S."/>
            <person name="Lage O.M."/>
            <person name="Pohl T."/>
            <person name="Merkel B.J."/>
            <person name="Hornburger P."/>
            <person name="Mueller R.-W."/>
            <person name="Bruemmer F."/>
            <person name="Labrenz M."/>
            <person name="Spormann A.M."/>
            <person name="Op den Camp H."/>
            <person name="Overmann J."/>
            <person name="Amann R."/>
            <person name="Jetten M.S.M."/>
            <person name="Mascher T."/>
            <person name="Medema M.H."/>
            <person name="Devos D.P."/>
            <person name="Kaster A.-K."/>
            <person name="Ovreas L."/>
            <person name="Rohde M."/>
            <person name="Galperin M.Y."/>
            <person name="Jogler C."/>
        </authorList>
    </citation>
    <scope>NUCLEOTIDE SEQUENCE [LARGE SCALE GENOMIC DNA]</scope>
    <source>
        <strain evidence="3 4">Pan161</strain>
    </source>
</reference>
<dbReference type="InterPro" id="IPR016047">
    <property type="entry name" value="M23ase_b-sheet_dom"/>
</dbReference>
<dbReference type="AlphaFoldDB" id="A0A517V692"/>
<dbReference type="SUPFAM" id="SSF49299">
    <property type="entry name" value="PKD domain"/>
    <property type="match status" value="2"/>
</dbReference>
<feature type="chain" id="PRO_5021779117" evidence="1">
    <location>
        <begin position="25"/>
        <end position="502"/>
    </location>
</feature>
<dbReference type="SMART" id="SM00089">
    <property type="entry name" value="PKD"/>
    <property type="match status" value="2"/>
</dbReference>
<dbReference type="SUPFAM" id="SSF51261">
    <property type="entry name" value="Duplicated hybrid motif"/>
    <property type="match status" value="1"/>
</dbReference>
<evidence type="ECO:0000259" key="2">
    <source>
        <dbReference type="PROSITE" id="PS50093"/>
    </source>
</evidence>
<accession>A0A517V692</accession>